<reference evidence="3 6" key="1">
    <citation type="journal article" date="2016" name="Environ. Microbiol.">
        <title>Genomic resolution of a cold subsurface aquifer community provides metabolic insights for novel microbes adapted to high CO concentrations.</title>
        <authorList>
            <person name="Probst A.J."/>
            <person name="Castelle C.J."/>
            <person name="Singh A."/>
            <person name="Brown C.T."/>
            <person name="Anantharaman K."/>
            <person name="Sharon I."/>
            <person name="Hug L.A."/>
            <person name="Burstein D."/>
            <person name="Emerson J.B."/>
            <person name="Thomas B.C."/>
            <person name="Banfield J.F."/>
        </authorList>
    </citation>
    <scope>NUCLEOTIDE SEQUENCE [LARGE SCALE GENOMIC DNA]</scope>
    <source>
        <strain evidence="3">CG2_30_33_13</strain>
    </source>
</reference>
<reference evidence="4" key="2">
    <citation type="submission" date="2017-09" db="EMBL/GenBank/DDBJ databases">
        <title>Depth-based differentiation of microbial function through sediment-hosted aquifers and enrichment of novel symbionts in the deep terrestrial subsurface.</title>
        <authorList>
            <person name="Probst A.J."/>
            <person name="Ladd B."/>
            <person name="Jarett J.K."/>
            <person name="Geller-Mcgrath D.E."/>
            <person name="Sieber C.M.K."/>
            <person name="Emerson J.B."/>
            <person name="Anantharaman K."/>
            <person name="Thomas B.C."/>
            <person name="Malmstrom R."/>
            <person name="Stieglmeier M."/>
            <person name="Klingl A."/>
            <person name="Woyke T."/>
            <person name="Ryan C.M."/>
            <person name="Banfield J.F."/>
        </authorList>
    </citation>
    <scope>NUCLEOTIDE SEQUENCE</scope>
    <source>
        <strain evidence="4">CG_4_8_14_3_um_filter_34_18</strain>
    </source>
</reference>
<gene>
    <name evidence="3" type="ORF">AUK42_06340</name>
    <name evidence="5" type="ORF">CO097_03690</name>
    <name evidence="4" type="ORF">COZ58_04890</name>
</gene>
<evidence type="ECO:0000313" key="4">
    <source>
        <dbReference type="EMBL" id="PIX34171.1"/>
    </source>
</evidence>
<evidence type="ECO:0000256" key="1">
    <source>
        <dbReference type="SAM" id="Coils"/>
    </source>
</evidence>
<evidence type="ECO:0000313" key="8">
    <source>
        <dbReference type="Proteomes" id="UP000231493"/>
    </source>
</evidence>
<dbReference type="Proteomes" id="UP000182763">
    <property type="component" value="Unassembled WGS sequence"/>
</dbReference>
<organism evidence="3 6">
    <name type="scientific">Candidatus Infernicultor aquiphilus</name>
    <dbReference type="NCBI Taxonomy" id="1805029"/>
    <lineage>
        <taxon>Bacteria</taxon>
        <taxon>Pseudomonadati</taxon>
        <taxon>Atribacterota</taxon>
        <taxon>Candidatus Phoenicimicrobiia</taxon>
        <taxon>Candidatus Pheonicimicrobiales</taxon>
        <taxon>Candidatus Phoenicimicrobiaceae</taxon>
        <taxon>Candidatus Infernicultor</taxon>
    </lineage>
</organism>
<feature type="coiled-coil region" evidence="1">
    <location>
        <begin position="366"/>
        <end position="393"/>
    </location>
</feature>
<evidence type="ECO:0000313" key="6">
    <source>
        <dbReference type="Proteomes" id="UP000182763"/>
    </source>
</evidence>
<dbReference type="EMBL" id="PFIP01000098">
    <property type="protein sequence ID" value="PIX34171.1"/>
    <property type="molecule type" value="Genomic_DNA"/>
</dbReference>
<evidence type="ECO:0000313" key="7">
    <source>
        <dbReference type="Proteomes" id="UP000228560"/>
    </source>
</evidence>
<dbReference type="AlphaFoldDB" id="A0A1J5GN14"/>
<dbReference type="EMBL" id="MNYY01000123">
    <property type="protein sequence ID" value="OIP68408.1"/>
    <property type="molecule type" value="Genomic_DNA"/>
</dbReference>
<dbReference type="EMBL" id="PFTV01000088">
    <property type="protein sequence ID" value="PJB57030.1"/>
    <property type="molecule type" value="Genomic_DNA"/>
</dbReference>
<feature type="domain" description="YprB ribonuclease H-like" evidence="2">
    <location>
        <begin position="101"/>
        <end position="270"/>
    </location>
</feature>
<keyword evidence="1" id="KW-0175">Coiled coil</keyword>
<dbReference type="InterPro" id="IPR038720">
    <property type="entry name" value="YprB_RNase_H-like_dom"/>
</dbReference>
<dbReference type="Gene3D" id="3.30.420.10">
    <property type="entry name" value="Ribonuclease H-like superfamily/Ribonuclease H"/>
    <property type="match status" value="1"/>
</dbReference>
<dbReference type="InterPro" id="IPR036397">
    <property type="entry name" value="RNaseH_sf"/>
</dbReference>
<dbReference type="PANTHER" id="PTHR38462:SF1">
    <property type="entry name" value="YPRB RIBONUCLEASE H-LIKE DOMAIN-CONTAINING PROTEIN"/>
    <property type="match status" value="1"/>
</dbReference>
<evidence type="ECO:0000259" key="2">
    <source>
        <dbReference type="Pfam" id="PF13482"/>
    </source>
</evidence>
<dbReference type="Proteomes" id="UP000228560">
    <property type="component" value="Unassembled WGS sequence"/>
</dbReference>
<dbReference type="SUPFAM" id="SSF48452">
    <property type="entry name" value="TPR-like"/>
    <property type="match status" value="1"/>
</dbReference>
<accession>A0A2M8CDA3</accession>
<evidence type="ECO:0000313" key="3">
    <source>
        <dbReference type="EMBL" id="OIP68408.1"/>
    </source>
</evidence>
<dbReference type="GO" id="GO:0003676">
    <property type="term" value="F:nucleic acid binding"/>
    <property type="evidence" value="ECO:0007669"/>
    <property type="project" value="InterPro"/>
</dbReference>
<proteinExistence type="predicted"/>
<dbReference type="Pfam" id="PF13482">
    <property type="entry name" value="RNase_H_2"/>
    <property type="match status" value="1"/>
</dbReference>
<dbReference type="Proteomes" id="UP000231493">
    <property type="component" value="Unassembled WGS sequence"/>
</dbReference>
<protein>
    <recommendedName>
        <fullName evidence="2">YprB ribonuclease H-like domain-containing protein</fullName>
    </recommendedName>
</protein>
<accession>A0A2M7K7R4</accession>
<reference evidence="7 8" key="3">
    <citation type="submission" date="2017-09" db="EMBL/GenBank/DDBJ databases">
        <title>Depth-based differentiation of microbial function through sediment-hosted aquifers and enrichment of novel symbionts in the deep terrestrial subsurface.</title>
        <authorList>
            <person name="Probst A.J."/>
            <person name="Ladd B."/>
            <person name="Jarett J.K."/>
            <person name="Geller-Mcgrath D.E."/>
            <person name="Sieber C.M."/>
            <person name="Emerson J.B."/>
            <person name="Anantharaman K."/>
            <person name="Thomas B.C."/>
            <person name="Malmstrom R."/>
            <person name="Stieglmeier M."/>
            <person name="Klingl A."/>
            <person name="Woyke T."/>
            <person name="Ryan C.M."/>
            <person name="Banfield J.F."/>
        </authorList>
    </citation>
    <scope>NUCLEOTIDE SEQUENCE [LARGE SCALE GENOMIC DNA]</scope>
    <source>
        <strain evidence="5">CG_4_9_14_3_um_filter_33_16</strain>
    </source>
</reference>
<dbReference type="Gene3D" id="1.25.40.10">
    <property type="entry name" value="Tetratricopeptide repeat domain"/>
    <property type="match status" value="1"/>
</dbReference>
<accession>A0A1J5GN14</accession>
<comment type="caution">
    <text evidence="3">The sequence shown here is derived from an EMBL/GenBank/DDBJ whole genome shotgun (WGS) entry which is preliminary data.</text>
</comment>
<evidence type="ECO:0000313" key="5">
    <source>
        <dbReference type="EMBL" id="PJB57030.1"/>
    </source>
</evidence>
<dbReference type="PANTHER" id="PTHR38462">
    <property type="entry name" value="EXONUCLEASE-LIKE PROTEIN"/>
    <property type="match status" value="1"/>
</dbReference>
<name>A0A1J5GN14_9BACT</name>
<dbReference type="STRING" id="1805029.AUK42_06340"/>
<dbReference type="InterPro" id="IPR011990">
    <property type="entry name" value="TPR-like_helical_dom_sf"/>
</dbReference>
<dbReference type="SUPFAM" id="SSF53098">
    <property type="entry name" value="Ribonuclease H-like"/>
    <property type="match status" value="1"/>
</dbReference>
<dbReference type="InterPro" id="IPR012337">
    <property type="entry name" value="RNaseH-like_sf"/>
</dbReference>
<sequence>MDLQERLEKIAQLKRNLNKISQLPREKSIKIVKNEVKIEEVLSGRFISTPFGDSFVRENYFPQDYKCGEIKLFQIFQSSTQTISSLARDAKLKEIDINKTIFLDTETTGLAGGTGTYIFLIGVGYFEEDQFCVRQYFMRDYNEERALLSAVNDLLGKFKAVVTYNGKTFDLPLMESRYIMSGMKINLEDPYHFDLLYPARRLWKRRLESCSLSTVERDILKVSRTDDVPGYLIPEIYFRYLKTRDARTMKPVFEHNLQDILSLVALVSKMCFLVEDPLENAEYGMDIFSVGKIFDAEKKYDQSTLYYAEALKHNLSEEEVLEALKLGSFAYKRQGKWEEAEEMWKEIIERSYGFVYYPYAELAKYYEHYLRDYQKAERMVEEALNMVENMFLREKLQYRLNRIKGKKRCQALNLS</sequence>